<dbReference type="Proteomes" id="UP000789342">
    <property type="component" value="Unassembled WGS sequence"/>
</dbReference>
<reference evidence="1" key="1">
    <citation type="submission" date="2021-06" db="EMBL/GenBank/DDBJ databases">
        <authorList>
            <person name="Kallberg Y."/>
            <person name="Tangrot J."/>
            <person name="Rosling A."/>
        </authorList>
    </citation>
    <scope>NUCLEOTIDE SEQUENCE</scope>
    <source>
        <strain evidence="1">CL551</strain>
    </source>
</reference>
<keyword evidence="2" id="KW-1185">Reference proteome</keyword>
<feature type="non-terminal residue" evidence="1">
    <location>
        <position position="44"/>
    </location>
</feature>
<gene>
    <name evidence="1" type="ORF">AMORRO_LOCUS16451</name>
</gene>
<evidence type="ECO:0000313" key="1">
    <source>
        <dbReference type="EMBL" id="CAG8768748.1"/>
    </source>
</evidence>
<sequence length="44" mass="5185">EEGEHYYYHYSGEEHVAGIVHPGHYGASRSFMHQFYECSSVLHR</sequence>
<evidence type="ECO:0000313" key="2">
    <source>
        <dbReference type="Proteomes" id="UP000789342"/>
    </source>
</evidence>
<feature type="non-terminal residue" evidence="1">
    <location>
        <position position="1"/>
    </location>
</feature>
<comment type="caution">
    <text evidence="1">The sequence shown here is derived from an EMBL/GenBank/DDBJ whole genome shotgun (WGS) entry which is preliminary data.</text>
</comment>
<protein>
    <submittedName>
        <fullName evidence="1">4124_t:CDS:1</fullName>
    </submittedName>
</protein>
<name>A0A9N9J7L0_9GLOM</name>
<proteinExistence type="predicted"/>
<organism evidence="1 2">
    <name type="scientific">Acaulospora morrowiae</name>
    <dbReference type="NCBI Taxonomy" id="94023"/>
    <lineage>
        <taxon>Eukaryota</taxon>
        <taxon>Fungi</taxon>
        <taxon>Fungi incertae sedis</taxon>
        <taxon>Mucoromycota</taxon>
        <taxon>Glomeromycotina</taxon>
        <taxon>Glomeromycetes</taxon>
        <taxon>Diversisporales</taxon>
        <taxon>Acaulosporaceae</taxon>
        <taxon>Acaulospora</taxon>
    </lineage>
</organism>
<accession>A0A9N9J7L0</accession>
<dbReference type="EMBL" id="CAJVPV010045193">
    <property type="protein sequence ID" value="CAG8768748.1"/>
    <property type="molecule type" value="Genomic_DNA"/>
</dbReference>
<dbReference type="AlphaFoldDB" id="A0A9N9J7L0"/>